<keyword evidence="6" id="KW-1185">Reference proteome</keyword>
<dbReference type="InterPro" id="IPR002110">
    <property type="entry name" value="Ankyrin_rpt"/>
</dbReference>
<dbReference type="SMART" id="SM00248">
    <property type="entry name" value="ANK"/>
    <property type="match status" value="11"/>
</dbReference>
<dbReference type="Gene3D" id="1.25.40.20">
    <property type="entry name" value="Ankyrin repeat-containing domain"/>
    <property type="match status" value="3"/>
</dbReference>
<name>A0A4S4LVM4_9AGAM</name>
<feature type="region of interest" description="Disordered" evidence="4">
    <location>
        <begin position="1680"/>
        <end position="1703"/>
    </location>
</feature>
<proteinExistence type="predicted"/>
<dbReference type="EMBL" id="SGPL01000153">
    <property type="protein sequence ID" value="THH16522.1"/>
    <property type="molecule type" value="Genomic_DNA"/>
</dbReference>
<evidence type="ECO:0000256" key="4">
    <source>
        <dbReference type="SAM" id="MobiDB-lite"/>
    </source>
</evidence>
<keyword evidence="2 3" id="KW-0040">ANK repeat</keyword>
<evidence type="ECO:0000256" key="1">
    <source>
        <dbReference type="ARBA" id="ARBA00022737"/>
    </source>
</evidence>
<dbReference type="Proteomes" id="UP000310158">
    <property type="component" value="Unassembled WGS sequence"/>
</dbReference>
<reference evidence="5 6" key="1">
    <citation type="submission" date="2019-02" db="EMBL/GenBank/DDBJ databases">
        <title>Genome sequencing of the rare red list fungi Bondarzewia mesenterica.</title>
        <authorList>
            <person name="Buettner E."/>
            <person name="Kellner H."/>
        </authorList>
    </citation>
    <scope>NUCLEOTIDE SEQUENCE [LARGE SCALE GENOMIC DNA]</scope>
    <source>
        <strain evidence="5 6">DSM 108281</strain>
    </source>
</reference>
<comment type="caution">
    <text evidence="5">The sequence shown here is derived from an EMBL/GenBank/DDBJ whole genome shotgun (WGS) entry which is preliminary data.</text>
</comment>
<feature type="compositionally biased region" description="Polar residues" evidence="4">
    <location>
        <begin position="1038"/>
        <end position="1052"/>
    </location>
</feature>
<dbReference type="OrthoDB" id="539213at2759"/>
<accession>A0A4S4LVM4</accession>
<feature type="compositionally biased region" description="Basic and acidic residues" evidence="4">
    <location>
        <begin position="1684"/>
        <end position="1695"/>
    </location>
</feature>
<feature type="repeat" description="ANK" evidence="3">
    <location>
        <begin position="1331"/>
        <end position="1357"/>
    </location>
</feature>
<evidence type="ECO:0000256" key="3">
    <source>
        <dbReference type="PROSITE-ProRule" id="PRU00023"/>
    </source>
</evidence>
<dbReference type="PROSITE" id="PS50088">
    <property type="entry name" value="ANK_REPEAT"/>
    <property type="match status" value="3"/>
</dbReference>
<keyword evidence="1" id="KW-0677">Repeat</keyword>
<dbReference type="PANTHER" id="PTHR24198">
    <property type="entry name" value="ANKYRIN REPEAT AND PROTEIN KINASE DOMAIN-CONTAINING PROTEIN"/>
    <property type="match status" value="1"/>
</dbReference>
<dbReference type="InterPro" id="IPR036770">
    <property type="entry name" value="Ankyrin_rpt-contain_sf"/>
</dbReference>
<feature type="repeat" description="ANK" evidence="3">
    <location>
        <begin position="508"/>
        <end position="540"/>
    </location>
</feature>
<dbReference type="PROSITE" id="PS50297">
    <property type="entry name" value="ANK_REP_REGION"/>
    <property type="match status" value="3"/>
</dbReference>
<protein>
    <submittedName>
        <fullName evidence="5">Uncharacterized protein</fullName>
    </submittedName>
</protein>
<organism evidence="5 6">
    <name type="scientific">Bondarzewia mesenterica</name>
    <dbReference type="NCBI Taxonomy" id="1095465"/>
    <lineage>
        <taxon>Eukaryota</taxon>
        <taxon>Fungi</taxon>
        <taxon>Dikarya</taxon>
        <taxon>Basidiomycota</taxon>
        <taxon>Agaricomycotina</taxon>
        <taxon>Agaricomycetes</taxon>
        <taxon>Russulales</taxon>
        <taxon>Bondarzewiaceae</taxon>
        <taxon>Bondarzewia</taxon>
    </lineage>
</organism>
<feature type="region of interest" description="Disordered" evidence="4">
    <location>
        <begin position="1038"/>
        <end position="1061"/>
    </location>
</feature>
<feature type="repeat" description="ANK" evidence="3">
    <location>
        <begin position="1367"/>
        <end position="1391"/>
    </location>
</feature>
<dbReference type="PANTHER" id="PTHR24198:SF165">
    <property type="entry name" value="ANKYRIN REPEAT-CONTAINING PROTEIN-RELATED"/>
    <property type="match status" value="1"/>
</dbReference>
<dbReference type="SUPFAM" id="SSF48403">
    <property type="entry name" value="Ankyrin repeat"/>
    <property type="match status" value="2"/>
</dbReference>
<evidence type="ECO:0000313" key="6">
    <source>
        <dbReference type="Proteomes" id="UP000310158"/>
    </source>
</evidence>
<gene>
    <name evidence="5" type="ORF">EW146_g4129</name>
</gene>
<evidence type="ECO:0000256" key="2">
    <source>
        <dbReference type="ARBA" id="ARBA00023043"/>
    </source>
</evidence>
<dbReference type="Pfam" id="PF12796">
    <property type="entry name" value="Ank_2"/>
    <property type="match status" value="2"/>
</dbReference>
<sequence>MQSSEASSFLSRLAQISSGPAGASLNNLLQISLDDEAELCKIFTTDPTSAQLRDKYAGLIDVFEAPSCVRTTRARTVLDERDREACYVFTLPDSFRRKEGSPSIVASIADFKEAWAVFTECTLSRLADWNNVIAAGSCVLACLSPVLDEAVHVGSKTWFHDISYRSTDVELFLWGLTPEEAQNKIIAIYKAVKSTVKSDAICIRTKNFVSIHLNYPRRCIRFPLRLFSSPAEILASFSVDSTCCAYDGNRVWASPRAIIAIMRQCNTVDLARSCDSYEAELLQKSRSDGFEIYVPSLQRDRINPAPGCSSWRNWCILMSGIAIRDQGPLFVVYLDRRLFPQRKDESTSDYKYGWTDQTLKHYIHRIPLHVPYGPDWDTKRISKWIQRARDWIAPDLLNFIDIPFFSSSKMEDCLGDCCGKCPRPVDDSENKVQEVNDETCVRGSVSFALESSLPEATTLTRFKTLTEWSRAAYIHADEDLFTAVASGDRTSVSRLLHAGADISARDCVGRTALHLAIMSDTSEIACNLIDAGAQISATMIGGDNCLHLAARLSRIAVVPKLLQRSALNRQTGGTFLTKENADVLDLSAPSKDANLTALGYAVLVGSPDIVDALLAAEPQAFPRHDGLVSEERCPSPNPLALVNAIADEGLAIQIATKLIMAGASCTDMVPGRESMTIFHRAVALGHDGLVSCFLRLDPKLREVVNLPCTYHAVTASSHQYLIAVYPIISALPTHNSSLLAILIAHGAKLVFSEQEVLWVTDGKPKGRRKGAKYLTKAYMPIETAISHRNEAVHLLVSLGAELSLLTKAAAGQALPRTNTLDWVAAAAEHVSMLAAGEGESTRNFTADPVHSWKEHHAQIVFALRRSQRIANAKAMKFREDPNCAALLQDYLHETRDLLRSNGAKLREEIDGVGHSRFPLSGLLRLSSNARTPYPQDGYLLHSGRPTDQPVNEELKVLYDELYEACWNGDNAKILDMCSSSNSQVPLEISVQTTSPLSLSSQDGYTPLFVAMHRRHWDTARLIISICTAQHSHSLRASTVSGNTTQGSDSIASHPSGGSRDGSPDFMLGVSAQWPSIIDTYVEGPLLQKAIIKGDTEGFATILDLYTSSEPLSTTPDIPYFIFRHDHPEMLDEERLVHASHVYDKHGERIICRPFIWEAARFGAVNIVEYLAGSRPMEAYRQYASSVTGERAELFGDLFKKDIDWRSHLGWLVGEFNESALTAAIIFDQTDLIKKLFEYEPDEMERALRARHKFTQFNALLLCAYVGCNPSLFDYILQKDGDLYTTDMRGWNVYHLVSLSSSERHEKLLSHLLQSLDKDTTRTLLAQPSADAFNTPLHLACKRGTSANVKLLVDFGLDESHFLARDDRGCTPLHAAVFRNHHAVVRALLDAGPARAIHIENGVGQTPLDTVLQRELVSSLMRLHSIEKIEEFPLHRVPLNPLPVSPERHAVETAKLRATLDRLLGDGVLTAGTTPTNELLAFAAKMEFKAAATQGDVGARTTLAASTKNLEWDPGLTSAHILAAASARPGPRILLRLSSAQTFTHREIQRYHHQTALSYGPSTFDTLAGHVDAHIKGEKRTSLAAAREPARPVLEEPARALARQPLPAFWPRCRQAGDAEPLWRGRVVKIRKYGNRVGFGHAMRRGGSSSKFLPPVPVGRAVQKSWPSDTQVARMRSNFAPFSREVTKSEDQSPDRDCDDPLDPVDRVRRIGRRDAFRFFSDGEVHCPVHTGVLDETCFPRTVHGLCCESLIHGNGNGHPSPRVRRRPEPVATVHVNKQGFMKRALYAHREILQWRRD</sequence>
<evidence type="ECO:0000313" key="5">
    <source>
        <dbReference type="EMBL" id="THH16522.1"/>
    </source>
</evidence>